<evidence type="ECO:0000313" key="7">
    <source>
        <dbReference type="Proteomes" id="UP000536179"/>
    </source>
</evidence>
<keyword evidence="7" id="KW-1185">Reference proteome</keyword>
<gene>
    <name evidence="6" type="ORF">FHS27_002994</name>
</gene>
<evidence type="ECO:0000256" key="3">
    <source>
        <dbReference type="SAM" id="MobiDB-lite"/>
    </source>
</evidence>
<evidence type="ECO:0000256" key="1">
    <source>
        <dbReference type="ARBA" id="ARBA00022676"/>
    </source>
</evidence>
<evidence type="ECO:0000313" key="6">
    <source>
        <dbReference type="EMBL" id="MBB3207175.1"/>
    </source>
</evidence>
<dbReference type="Pfam" id="PF13439">
    <property type="entry name" value="Glyco_transf_4"/>
    <property type="match status" value="1"/>
</dbReference>
<feature type="domain" description="Glycosyltransferase subfamily 4-like N-terminal" evidence="5">
    <location>
        <begin position="39"/>
        <end position="195"/>
    </location>
</feature>
<evidence type="ECO:0000259" key="5">
    <source>
        <dbReference type="Pfam" id="PF13439"/>
    </source>
</evidence>
<dbReference type="Gene3D" id="3.40.50.2000">
    <property type="entry name" value="Glycogen Phosphorylase B"/>
    <property type="match status" value="2"/>
</dbReference>
<feature type="region of interest" description="Disordered" evidence="3">
    <location>
        <begin position="400"/>
        <end position="427"/>
    </location>
</feature>
<dbReference type="Pfam" id="PF00534">
    <property type="entry name" value="Glycos_transf_1"/>
    <property type="match status" value="1"/>
</dbReference>
<comment type="caution">
    <text evidence="6">The sequence shown here is derived from an EMBL/GenBank/DDBJ whole genome shotgun (WGS) entry which is preliminary data.</text>
</comment>
<sequence>MSSSFHESRRKLPAHDENVISQDSVPMKIACVIHSLDGGGAERVMAGLASRLAMRHHDVDLITLDNGQRQRHPLSDLVKWHPLDVLSTTDHRVSLPTRLKRLRAAIIVGGYDVVLSFCDSTNLLVMLSTRCMRRPVPIVLSERSDPAQQSLGAAREWLRDRMYPKADAVIGLSDEVATTLQSRMHVQPIVIPSAVEAPPHHYSDMRLASHRRPVTPPIGNRSSVRLIAIGRLEPEKGVDRLLSALATLNESGNSTDWRLKILGDGSEMERLRSFAEEHGIESRIEFCGWVDSVWPHLAESDVFVLPSLYEGFPSAMLEAMAGGLAVLAVDAGGGVRSVIRHGENAWLVDNEAGPLLDGLRTLLSDAALRGRLANSAPEVCDQFGWDAMVDAYERVLRGAARSSSGGTPVPTDGDVEAHPPAPDCVTQ</sequence>
<organism evidence="6 7">
    <name type="scientific">Aporhodopirellula rubra</name>
    <dbReference type="NCBI Taxonomy" id="980271"/>
    <lineage>
        <taxon>Bacteria</taxon>
        <taxon>Pseudomonadati</taxon>
        <taxon>Planctomycetota</taxon>
        <taxon>Planctomycetia</taxon>
        <taxon>Pirellulales</taxon>
        <taxon>Pirellulaceae</taxon>
        <taxon>Aporhodopirellula</taxon>
    </lineage>
</organism>
<protein>
    <submittedName>
        <fullName evidence="6">Glycosyltransferase involved in cell wall biosynthesis</fullName>
    </submittedName>
</protein>
<dbReference type="GO" id="GO:0016757">
    <property type="term" value="F:glycosyltransferase activity"/>
    <property type="evidence" value="ECO:0007669"/>
    <property type="project" value="UniProtKB-KW"/>
</dbReference>
<dbReference type="EMBL" id="JACHXU010000009">
    <property type="protein sequence ID" value="MBB3207175.1"/>
    <property type="molecule type" value="Genomic_DNA"/>
</dbReference>
<dbReference type="Proteomes" id="UP000536179">
    <property type="component" value="Unassembled WGS sequence"/>
</dbReference>
<dbReference type="PANTHER" id="PTHR12526">
    <property type="entry name" value="GLYCOSYLTRANSFERASE"/>
    <property type="match status" value="1"/>
</dbReference>
<name>A0A7W5H6P8_9BACT</name>
<dbReference type="InterPro" id="IPR001296">
    <property type="entry name" value="Glyco_trans_1"/>
</dbReference>
<dbReference type="PANTHER" id="PTHR12526:SF510">
    <property type="entry name" value="D-INOSITOL 3-PHOSPHATE GLYCOSYLTRANSFERASE"/>
    <property type="match status" value="1"/>
</dbReference>
<accession>A0A7W5H6P8</accession>
<proteinExistence type="predicted"/>
<keyword evidence="1" id="KW-0328">Glycosyltransferase</keyword>
<keyword evidence="2 6" id="KW-0808">Transferase</keyword>
<dbReference type="AlphaFoldDB" id="A0A7W5H6P8"/>
<evidence type="ECO:0000259" key="4">
    <source>
        <dbReference type="Pfam" id="PF00534"/>
    </source>
</evidence>
<dbReference type="SUPFAM" id="SSF53756">
    <property type="entry name" value="UDP-Glycosyltransferase/glycogen phosphorylase"/>
    <property type="match status" value="1"/>
</dbReference>
<dbReference type="RefSeq" id="WP_246419760.1">
    <property type="nucleotide sequence ID" value="NZ_JACHXU010000009.1"/>
</dbReference>
<reference evidence="6 7" key="1">
    <citation type="submission" date="2020-08" db="EMBL/GenBank/DDBJ databases">
        <title>Genomic Encyclopedia of Type Strains, Phase III (KMG-III): the genomes of soil and plant-associated and newly described type strains.</title>
        <authorList>
            <person name="Whitman W."/>
        </authorList>
    </citation>
    <scope>NUCLEOTIDE SEQUENCE [LARGE SCALE GENOMIC DNA]</scope>
    <source>
        <strain evidence="6 7">CECT 8075</strain>
    </source>
</reference>
<evidence type="ECO:0000256" key="2">
    <source>
        <dbReference type="ARBA" id="ARBA00022679"/>
    </source>
</evidence>
<feature type="domain" description="Glycosyl transferase family 1" evidence="4">
    <location>
        <begin position="226"/>
        <end position="377"/>
    </location>
</feature>
<dbReference type="InterPro" id="IPR028098">
    <property type="entry name" value="Glyco_trans_4-like_N"/>
</dbReference>